<evidence type="ECO:0000313" key="2">
    <source>
        <dbReference type="Proteomes" id="UP000499080"/>
    </source>
</evidence>
<protein>
    <submittedName>
        <fullName evidence="1">Uncharacterized protein</fullName>
    </submittedName>
</protein>
<proteinExistence type="predicted"/>
<name>A0A4Y2IXY5_ARAVE</name>
<comment type="caution">
    <text evidence="1">The sequence shown here is derived from an EMBL/GenBank/DDBJ whole genome shotgun (WGS) entry which is preliminary data.</text>
</comment>
<sequence>MLRVKSSFIPCLNSLNPLTTALEQRFPTSDPQHTPIAYHLEYVAGQLGVRESNVGNSGICLHFITDCSLKKVASYSNTRNYKLESRLNWHKFDHSAANQ</sequence>
<dbReference type="EMBL" id="BGPR01265047">
    <property type="protein sequence ID" value="GBM82677.1"/>
    <property type="molecule type" value="Genomic_DNA"/>
</dbReference>
<reference evidence="1 2" key="1">
    <citation type="journal article" date="2019" name="Sci. Rep.">
        <title>Orb-weaving spider Araneus ventricosus genome elucidates the spidroin gene catalogue.</title>
        <authorList>
            <person name="Kono N."/>
            <person name="Nakamura H."/>
            <person name="Ohtoshi R."/>
            <person name="Moran D.A.P."/>
            <person name="Shinohara A."/>
            <person name="Yoshida Y."/>
            <person name="Fujiwara M."/>
            <person name="Mori M."/>
            <person name="Tomita M."/>
            <person name="Arakawa K."/>
        </authorList>
    </citation>
    <scope>NUCLEOTIDE SEQUENCE [LARGE SCALE GENOMIC DNA]</scope>
</reference>
<keyword evidence="2" id="KW-1185">Reference proteome</keyword>
<gene>
    <name evidence="1" type="ORF">AVEN_125711_1</name>
</gene>
<evidence type="ECO:0000313" key="1">
    <source>
        <dbReference type="EMBL" id="GBM82677.1"/>
    </source>
</evidence>
<dbReference type="Proteomes" id="UP000499080">
    <property type="component" value="Unassembled WGS sequence"/>
</dbReference>
<organism evidence="1 2">
    <name type="scientific">Araneus ventricosus</name>
    <name type="common">Orbweaver spider</name>
    <name type="synonym">Epeira ventricosa</name>
    <dbReference type="NCBI Taxonomy" id="182803"/>
    <lineage>
        <taxon>Eukaryota</taxon>
        <taxon>Metazoa</taxon>
        <taxon>Ecdysozoa</taxon>
        <taxon>Arthropoda</taxon>
        <taxon>Chelicerata</taxon>
        <taxon>Arachnida</taxon>
        <taxon>Araneae</taxon>
        <taxon>Araneomorphae</taxon>
        <taxon>Entelegynae</taxon>
        <taxon>Araneoidea</taxon>
        <taxon>Araneidae</taxon>
        <taxon>Araneus</taxon>
    </lineage>
</organism>
<dbReference type="AlphaFoldDB" id="A0A4Y2IXY5"/>
<accession>A0A4Y2IXY5</accession>